<feature type="modified residue" description="4-aspartylphosphate" evidence="17">
    <location>
        <position position="69"/>
    </location>
</feature>
<keyword evidence="8" id="KW-0932">Cytokinin signaling pathway</keyword>
<dbReference type="GO" id="GO:0000160">
    <property type="term" value="P:phosphorelay signal transduction system"/>
    <property type="evidence" value="ECO:0007669"/>
    <property type="project" value="UniProtKB-KW"/>
</dbReference>
<evidence type="ECO:0000256" key="7">
    <source>
        <dbReference type="ARBA" id="ARBA00022692"/>
    </source>
</evidence>
<evidence type="ECO:0000256" key="17">
    <source>
        <dbReference type="PROSITE-ProRule" id="PRU00169"/>
    </source>
</evidence>
<keyword evidence="5" id="KW-0328">Glycosyltransferase</keyword>
<dbReference type="Pfam" id="PF00072">
    <property type="entry name" value="Response_reg"/>
    <property type="match status" value="1"/>
</dbReference>
<dbReference type="Gene3D" id="1.10.10.60">
    <property type="entry name" value="Homeodomain-like"/>
    <property type="match status" value="1"/>
</dbReference>
<dbReference type="InterPro" id="IPR001005">
    <property type="entry name" value="SANT/Myb"/>
</dbReference>
<evidence type="ECO:0000256" key="13">
    <source>
        <dbReference type="ARBA" id="ARBA00023136"/>
    </source>
</evidence>
<evidence type="ECO:0000256" key="3">
    <source>
        <dbReference type="ARBA" id="ARBA00006015"/>
    </source>
</evidence>
<dbReference type="SUPFAM" id="SSF46689">
    <property type="entry name" value="Homeodomain-like"/>
    <property type="match status" value="1"/>
</dbReference>
<keyword evidence="22" id="KW-1185">Reference proteome</keyword>
<evidence type="ECO:0000256" key="8">
    <source>
        <dbReference type="ARBA" id="ARBA00022864"/>
    </source>
</evidence>
<keyword evidence="10" id="KW-0902">Two-component regulatory system</keyword>
<dbReference type="PROSITE" id="PS50110">
    <property type="entry name" value="RESPONSE_REGULATORY"/>
    <property type="match status" value="1"/>
</dbReference>
<dbReference type="Proteomes" id="UP000797356">
    <property type="component" value="Chromosome 8"/>
</dbReference>
<dbReference type="PROSITE" id="PS51294">
    <property type="entry name" value="HTH_MYB"/>
    <property type="match status" value="1"/>
</dbReference>
<keyword evidence="11" id="KW-0805">Transcription regulation</keyword>
<reference evidence="21" key="1">
    <citation type="journal article" date="2017" name="Gigascience">
        <title>The genome draft of coconut (Cocos nucifera).</title>
        <authorList>
            <person name="Xiao Y."/>
            <person name="Xu P."/>
            <person name="Fan H."/>
            <person name="Baudouin L."/>
            <person name="Xia W."/>
            <person name="Bocs S."/>
            <person name="Xu J."/>
            <person name="Li Q."/>
            <person name="Guo A."/>
            <person name="Zhou L."/>
            <person name="Li J."/>
            <person name="Wu Y."/>
            <person name="Ma Z."/>
            <person name="Armero A."/>
            <person name="Issali A.E."/>
            <person name="Liu N."/>
            <person name="Peng M."/>
            <person name="Yang Y."/>
        </authorList>
    </citation>
    <scope>NUCLEOTIDE SEQUENCE</scope>
    <source>
        <tissue evidence="21">Spear leaf of Hainan Tall coconut</tissue>
    </source>
</reference>
<evidence type="ECO:0000313" key="22">
    <source>
        <dbReference type="Proteomes" id="UP000797356"/>
    </source>
</evidence>
<feature type="domain" description="Response regulatory" evidence="19">
    <location>
        <begin position="18"/>
        <end position="133"/>
    </location>
</feature>
<dbReference type="InterPro" id="IPR009057">
    <property type="entry name" value="Homeodomain-like_sf"/>
</dbReference>
<dbReference type="GO" id="GO:0009736">
    <property type="term" value="P:cytokinin-activated signaling pathway"/>
    <property type="evidence" value="ECO:0007669"/>
    <property type="project" value="UniProtKB-KW"/>
</dbReference>
<protein>
    <submittedName>
        <fullName evidence="21">Putative Two-component response regulator ORR26</fullName>
    </submittedName>
</protein>
<dbReference type="Gene3D" id="3.40.50.2300">
    <property type="match status" value="1"/>
</dbReference>
<proteinExistence type="inferred from homology"/>
<dbReference type="SMART" id="SM00448">
    <property type="entry name" value="REC"/>
    <property type="match status" value="1"/>
</dbReference>
<keyword evidence="9 18" id="KW-1133">Transmembrane helix</keyword>
<evidence type="ECO:0000313" key="21">
    <source>
        <dbReference type="EMBL" id="KAG1358902.1"/>
    </source>
</evidence>
<dbReference type="EMBL" id="CM017879">
    <property type="protein sequence ID" value="KAG1358902.1"/>
    <property type="molecule type" value="Genomic_DNA"/>
</dbReference>
<dbReference type="InterPro" id="IPR011006">
    <property type="entry name" value="CheY-like_superfamily"/>
</dbReference>
<dbReference type="FunFam" id="1.10.10.60:FF:000007">
    <property type="entry name" value="Two-component response regulator"/>
    <property type="match status" value="1"/>
</dbReference>
<dbReference type="GO" id="GO:0003677">
    <property type="term" value="F:DNA binding"/>
    <property type="evidence" value="ECO:0007669"/>
    <property type="project" value="UniProtKB-KW"/>
</dbReference>
<keyword evidence="4 17" id="KW-0597">Phosphoprotein</keyword>
<keyword evidence="12" id="KW-0238">DNA-binding</keyword>
<dbReference type="InterPro" id="IPR044845">
    <property type="entry name" value="HPAT/SRGT1-like"/>
</dbReference>
<dbReference type="FunFam" id="3.40.50.2300:FF:000132">
    <property type="entry name" value="Two-component response regulator"/>
    <property type="match status" value="1"/>
</dbReference>
<dbReference type="Pfam" id="PF00249">
    <property type="entry name" value="Myb_DNA-binding"/>
    <property type="match status" value="1"/>
</dbReference>
<evidence type="ECO:0000256" key="12">
    <source>
        <dbReference type="ARBA" id="ARBA00023125"/>
    </source>
</evidence>
<dbReference type="OrthoDB" id="2015991at2759"/>
<keyword evidence="6" id="KW-0808">Transferase</keyword>
<comment type="caution">
    <text evidence="21">The sequence shown here is derived from an EMBL/GenBank/DDBJ whole genome shotgun (WGS) entry which is preliminary data.</text>
</comment>
<dbReference type="InterPro" id="IPR001789">
    <property type="entry name" value="Sig_transdc_resp-reg_receiver"/>
</dbReference>
<dbReference type="CDD" id="cd17584">
    <property type="entry name" value="REC_typeB_ARR-like"/>
    <property type="match status" value="1"/>
</dbReference>
<feature type="transmembrane region" description="Helical" evidence="18">
    <location>
        <begin position="1125"/>
        <end position="1146"/>
    </location>
</feature>
<evidence type="ECO:0000256" key="6">
    <source>
        <dbReference type="ARBA" id="ARBA00022679"/>
    </source>
</evidence>
<keyword evidence="15" id="KW-0804">Transcription</keyword>
<dbReference type="SUPFAM" id="SSF52172">
    <property type="entry name" value="CheY-like"/>
    <property type="match status" value="1"/>
</dbReference>
<evidence type="ECO:0000256" key="9">
    <source>
        <dbReference type="ARBA" id="ARBA00022989"/>
    </source>
</evidence>
<dbReference type="PANTHER" id="PTHR31485">
    <property type="entry name" value="PEPTIDYL SERINE ALPHA-GALACTOSYLTRANSFERASE"/>
    <property type="match status" value="1"/>
</dbReference>
<dbReference type="GO" id="GO:0016757">
    <property type="term" value="F:glycosyltransferase activity"/>
    <property type="evidence" value="ECO:0007669"/>
    <property type="project" value="UniProtKB-KW"/>
</dbReference>
<name>A0A8K0N6I3_COCNU</name>
<organism evidence="21 22">
    <name type="scientific">Cocos nucifera</name>
    <name type="common">Coconut palm</name>
    <dbReference type="NCBI Taxonomy" id="13894"/>
    <lineage>
        <taxon>Eukaryota</taxon>
        <taxon>Viridiplantae</taxon>
        <taxon>Streptophyta</taxon>
        <taxon>Embryophyta</taxon>
        <taxon>Tracheophyta</taxon>
        <taxon>Spermatophyta</taxon>
        <taxon>Magnoliopsida</taxon>
        <taxon>Liliopsida</taxon>
        <taxon>Arecaceae</taxon>
        <taxon>Arecoideae</taxon>
        <taxon>Cocoseae</taxon>
        <taxon>Attaleinae</taxon>
        <taxon>Cocos</taxon>
    </lineage>
</organism>
<dbReference type="GO" id="GO:0005634">
    <property type="term" value="C:nucleus"/>
    <property type="evidence" value="ECO:0007669"/>
    <property type="project" value="UniProtKB-SubCell"/>
</dbReference>
<evidence type="ECO:0000256" key="1">
    <source>
        <dbReference type="ARBA" id="ARBA00004123"/>
    </source>
</evidence>
<reference evidence="21" key="2">
    <citation type="submission" date="2019-07" db="EMBL/GenBank/DDBJ databases">
        <authorList>
            <person name="Yang Y."/>
            <person name="Bocs S."/>
            <person name="Baudouin L."/>
        </authorList>
    </citation>
    <scope>NUCLEOTIDE SEQUENCE</scope>
    <source>
        <tissue evidence="21">Spear leaf of Hainan Tall coconut</tissue>
    </source>
</reference>
<evidence type="ECO:0000256" key="11">
    <source>
        <dbReference type="ARBA" id="ARBA00023015"/>
    </source>
</evidence>
<dbReference type="GO" id="GO:0016020">
    <property type="term" value="C:membrane"/>
    <property type="evidence" value="ECO:0007669"/>
    <property type="project" value="UniProtKB-SubCell"/>
</dbReference>
<comment type="similarity">
    <text evidence="3">Belongs to the ARR family. Type-B subfamily.</text>
</comment>
<evidence type="ECO:0000256" key="16">
    <source>
        <dbReference type="ARBA" id="ARBA00023242"/>
    </source>
</evidence>
<evidence type="ECO:0000259" key="20">
    <source>
        <dbReference type="PROSITE" id="PS51294"/>
    </source>
</evidence>
<evidence type="ECO:0000256" key="14">
    <source>
        <dbReference type="ARBA" id="ARBA00023159"/>
    </source>
</evidence>
<dbReference type="Pfam" id="PF23452">
    <property type="entry name" value="HPAT"/>
    <property type="match status" value="2"/>
</dbReference>
<dbReference type="InterPro" id="IPR017930">
    <property type="entry name" value="Myb_dom"/>
</dbReference>
<comment type="subcellular location">
    <subcellularLocation>
        <location evidence="2">Membrane</location>
        <topology evidence="2">Single-pass membrane protein</topology>
    </subcellularLocation>
    <subcellularLocation>
        <location evidence="1">Nucleus</location>
    </subcellularLocation>
</comment>
<keyword evidence="14" id="KW-0010">Activator</keyword>
<keyword evidence="16" id="KW-0539">Nucleus</keyword>
<dbReference type="InterPro" id="IPR006447">
    <property type="entry name" value="Myb_dom_plants"/>
</dbReference>
<evidence type="ECO:0000256" key="15">
    <source>
        <dbReference type="ARBA" id="ARBA00023163"/>
    </source>
</evidence>
<evidence type="ECO:0000259" key="19">
    <source>
        <dbReference type="PROSITE" id="PS50110"/>
    </source>
</evidence>
<evidence type="ECO:0000256" key="4">
    <source>
        <dbReference type="ARBA" id="ARBA00022553"/>
    </source>
</evidence>
<keyword evidence="7 18" id="KW-0812">Transmembrane</keyword>
<dbReference type="NCBIfam" id="TIGR01557">
    <property type="entry name" value="myb_SHAQKYF"/>
    <property type="match status" value="1"/>
</dbReference>
<sequence length="1190" mass="134201">MENLSASSRTEAFPIGLRVLVVDDDPTWLKILEKMLRKCSYEVTTCGLARFALEMLRERKDHFDIVISDVNMPDMDGFKLLEHVGLEMDLPVIMMSIDGETSRVMKGVQHGACDYLLKPVRMKELKNIWQHVYRKKMQEVKEIEGHDINEDIQIRNGSEDFEDRHALNGIDMNSARKRKDVDNKEHADQEFTDPATVKKARVVWSVDLHQKFVNAVNQIGFDKVGPKKILDLMNVPGLTRENVASHLQKYRLYLSRLQKQNEGRNFGGNMQSDFSSKDVTGNFDLHSSTQMQQNGASSKCIYTNQKIPAQGIVPDGHADDFKNVVSLQVTDSKQALLSDVSDSQKLNSVSQLGVLLSFKDMMPIVDMKPLEPAISRHQSWNGGIPVMQFMQYPKHNHKRCSLLEDYSCLPKPDQEHQVFADHFHTPPSVISVTCNTEDDVCSVSELKPVHTNQKSSHIKTISPVSFMTNPVSVQADGGLSNAQDHSGLSNTQDFGATCGKDGSTNKKDHYNDQTCSGWIPPPLQLSLAKETDLVSLPEQLQLCSLQGIGCFENVGLNNMEIFQYNDSTSAIEVHGNWYPAINKPAGIVHWLKHSKDSNNVDWVVILDADMIIRGPIIPWELGAEKGKPVAAYYGYLRGCNNILAKLHTKHPELCDKVGGLLAMHIDDLRALAPMWLSKTEEVREDRAHWATNITGDIYGKGWISEMYGYSFGAAEVGLHHKINDDLMIYPGYIPRPGIEPILMHYGLPFQVGTWSFSKLEHHEDPIVCDCNRLFPSPPYPREVEMMESDLNKRRGLFLSIECINTLNEGLLLHHASMGCPKPKWSKYPAINKPAAVLHWLNHVETDAEFIVILDADMIMRGPITPWEYGAQRGHPVSTPYEYLIGCDNELARMHTRNPSTCDKVGGVIIMHIDDLHKFALLWLHKTEEVRADKAHYATNFTGDIYASGWISEMYGYSFGAAELNLRHIVKRDILIYPGYVPEPGVKYKVFHYGLRFGVGNWSFDKADWRDVDMVNTCWAKFPEPPDPSTLSKEDEHILQRDLLSIECGKALNRALYLHHKRRNCPPSNAISNSNQVIGDEGISFRQRHEGNHENLHITRKILVPFVGSKILSIYRSNNGGKSLRILMVGLWAFSVLGFLAVISMVLSTHKGEGSRRARNQKTYAGVSDAGGNSHKFHDKHIYDVEVASDN</sequence>
<keyword evidence="13 18" id="KW-0472">Membrane</keyword>
<dbReference type="InterPro" id="IPR056508">
    <property type="entry name" value="HPAT-like"/>
</dbReference>
<evidence type="ECO:0000256" key="5">
    <source>
        <dbReference type="ARBA" id="ARBA00022676"/>
    </source>
</evidence>
<feature type="domain" description="HTH myb-type" evidence="20">
    <location>
        <begin position="196"/>
        <end position="255"/>
    </location>
</feature>
<evidence type="ECO:0000256" key="2">
    <source>
        <dbReference type="ARBA" id="ARBA00004167"/>
    </source>
</evidence>
<evidence type="ECO:0000256" key="10">
    <source>
        <dbReference type="ARBA" id="ARBA00023012"/>
    </source>
</evidence>
<gene>
    <name evidence="21" type="ORF">COCNU_08G003480</name>
</gene>
<dbReference type="AlphaFoldDB" id="A0A8K0N6I3"/>
<accession>A0A8K0N6I3</accession>
<dbReference type="PANTHER" id="PTHR31485:SF7">
    <property type="entry name" value="PEPTIDYL SERINE ALPHA-GALACTOSYLTRANSFERASE"/>
    <property type="match status" value="1"/>
</dbReference>
<evidence type="ECO:0000256" key="18">
    <source>
        <dbReference type="SAM" id="Phobius"/>
    </source>
</evidence>